<dbReference type="Pfam" id="PF00239">
    <property type="entry name" value="Resolvase"/>
    <property type="match status" value="1"/>
</dbReference>
<dbReference type="Gene3D" id="3.40.50.1390">
    <property type="entry name" value="Resolvase, N-terminal catalytic domain"/>
    <property type="match status" value="1"/>
</dbReference>
<dbReference type="CDD" id="cd03768">
    <property type="entry name" value="SR_ResInv"/>
    <property type="match status" value="1"/>
</dbReference>
<dbReference type="AlphaFoldDB" id="A0A1C6GV39"/>
<accession>A0A1C6GV39</accession>
<evidence type="ECO:0000259" key="2">
    <source>
        <dbReference type="PROSITE" id="PS51737"/>
    </source>
</evidence>
<feature type="domain" description="Recombinase" evidence="2">
    <location>
        <begin position="158"/>
        <end position="315"/>
    </location>
</feature>
<dbReference type="PROSITE" id="PS51737">
    <property type="entry name" value="RECOMBINASE_DNA_BIND"/>
    <property type="match status" value="1"/>
</dbReference>
<feature type="domain" description="Resolvase/invertase-type recombinase catalytic" evidence="1">
    <location>
        <begin position="2"/>
        <end position="150"/>
    </location>
</feature>
<dbReference type="PANTHER" id="PTHR30461">
    <property type="entry name" value="DNA-INVERTASE FROM LAMBDOID PROPHAGE"/>
    <property type="match status" value="1"/>
</dbReference>
<dbReference type="Pfam" id="PF13408">
    <property type="entry name" value="Zn_ribbon_recom"/>
    <property type="match status" value="1"/>
</dbReference>
<evidence type="ECO:0000313" key="3">
    <source>
        <dbReference type="EMBL" id="SCJ49120.1"/>
    </source>
</evidence>
<sequence>MRFFIYSRKSVWSARGDSVENQVEMCRRYIAEKFGGGEHQIAVYEDEGFSAKDTDRPQFQFMLRDLYEQRPDYLICYRLDRISRSVSDFSALVEELARQGTALVCMREEFDTAKPMGKAMMYIASVFAQLERETIAERVRDNMLLLARSGRWLGGTTPTGYRSVQVRELVLEGRVKTACKLQPVEEELQWVRQLYAVYIQEHSLSAAHRALEMLGARNRRGVPFTRMGVKAMLQNPVYCAADAAAHSYFTARGAAVCFDPQQAPDRGLLVYNKRGAGGRRQEVEQWVVAAGRHPGLICGGQWVRVQKILREEQPATDRPGKQHNDYAMLSGLMFCTRCGQKLLAKKRSGPQRGGQYDYICSSKLTAGTRHCDSQNLAGPATDQAVWQHLCGYLCARPEQLQTALGQLRREYIRQLPQSPAQLQREIQRAQTEIQNLVAALSAGNAPAIAGHIARQIEQLDRQVLCWRRQLEGQGQRIETAPVKREAARLLRRRRWLEDLDRRQRRQLVRAVVQRMDWDGEKLYIYYRGETGQENGGGGS</sequence>
<dbReference type="InterPro" id="IPR036162">
    <property type="entry name" value="Resolvase-like_N_sf"/>
</dbReference>
<protein>
    <submittedName>
        <fullName evidence="3">DNA-invertase hin</fullName>
    </submittedName>
</protein>
<reference evidence="3" key="1">
    <citation type="submission" date="2015-09" db="EMBL/GenBank/DDBJ databases">
        <authorList>
            <consortium name="Pathogen Informatics"/>
        </authorList>
    </citation>
    <scope>NUCLEOTIDE SEQUENCE</scope>
    <source>
        <strain evidence="3">2789STDY5834896</strain>
    </source>
</reference>
<name>A0A1C6GV39_9FIRM</name>
<dbReference type="InterPro" id="IPR011109">
    <property type="entry name" value="DNA_bind_recombinase_dom"/>
</dbReference>
<dbReference type="Pfam" id="PF07508">
    <property type="entry name" value="Recombinase"/>
    <property type="match status" value="1"/>
</dbReference>
<proteinExistence type="predicted"/>
<dbReference type="InterPro" id="IPR025827">
    <property type="entry name" value="Zn_ribbon_recom_dom"/>
</dbReference>
<dbReference type="GO" id="GO:0003677">
    <property type="term" value="F:DNA binding"/>
    <property type="evidence" value="ECO:0007669"/>
    <property type="project" value="InterPro"/>
</dbReference>
<dbReference type="InterPro" id="IPR050639">
    <property type="entry name" value="SSR_resolvase"/>
</dbReference>
<dbReference type="EMBL" id="FMHG01000001">
    <property type="protein sequence ID" value="SCJ49120.1"/>
    <property type="molecule type" value="Genomic_DNA"/>
</dbReference>
<evidence type="ECO:0000259" key="1">
    <source>
        <dbReference type="PROSITE" id="PS51736"/>
    </source>
</evidence>
<dbReference type="PANTHER" id="PTHR30461:SF23">
    <property type="entry name" value="DNA RECOMBINASE-RELATED"/>
    <property type="match status" value="1"/>
</dbReference>
<dbReference type="InterPro" id="IPR006119">
    <property type="entry name" value="Resolv_N"/>
</dbReference>
<gene>
    <name evidence="3" type="primary">hin</name>
    <name evidence="3" type="ORF">SAMEA3545359_00554</name>
</gene>
<dbReference type="SUPFAM" id="SSF53041">
    <property type="entry name" value="Resolvase-like"/>
    <property type="match status" value="1"/>
</dbReference>
<dbReference type="InterPro" id="IPR038109">
    <property type="entry name" value="DNA_bind_recomb_sf"/>
</dbReference>
<dbReference type="SMART" id="SM00857">
    <property type="entry name" value="Resolvase"/>
    <property type="match status" value="1"/>
</dbReference>
<dbReference type="GO" id="GO:0000150">
    <property type="term" value="F:DNA strand exchange activity"/>
    <property type="evidence" value="ECO:0007669"/>
    <property type="project" value="InterPro"/>
</dbReference>
<dbReference type="PROSITE" id="PS51736">
    <property type="entry name" value="RECOMBINASES_3"/>
    <property type="match status" value="1"/>
</dbReference>
<organism evidence="3">
    <name type="scientific">uncultured Anaerotruncus sp</name>
    <dbReference type="NCBI Taxonomy" id="905011"/>
    <lineage>
        <taxon>Bacteria</taxon>
        <taxon>Bacillati</taxon>
        <taxon>Bacillota</taxon>
        <taxon>Clostridia</taxon>
        <taxon>Eubacteriales</taxon>
        <taxon>Oscillospiraceae</taxon>
        <taxon>Anaerotruncus</taxon>
        <taxon>environmental samples</taxon>
    </lineage>
</organism>
<dbReference type="Gene3D" id="3.90.1750.20">
    <property type="entry name" value="Putative Large Serine Recombinase, Chain B, Domain 2"/>
    <property type="match status" value="1"/>
</dbReference>